<organism evidence="1 2">
    <name type="scientific">Echria macrotheca</name>
    <dbReference type="NCBI Taxonomy" id="438768"/>
    <lineage>
        <taxon>Eukaryota</taxon>
        <taxon>Fungi</taxon>
        <taxon>Dikarya</taxon>
        <taxon>Ascomycota</taxon>
        <taxon>Pezizomycotina</taxon>
        <taxon>Sordariomycetes</taxon>
        <taxon>Sordariomycetidae</taxon>
        <taxon>Sordariales</taxon>
        <taxon>Schizotheciaceae</taxon>
        <taxon>Echria</taxon>
    </lineage>
</organism>
<gene>
    <name evidence="1" type="ORF">QBC47DRAFT_306274</name>
</gene>
<sequence length="259" mass="29965">MYLVTWLEAQVPEPLDDEVLRTFLLEVWDSVFDIAGRGSEYRLDLECLMSMLRQKVMEDAKGTPITCAGRRVWKDLPTFGRVAVEKYSFMTDPWDRDSPMSTEDYRRIGYLTDFLASLTMRPEVNEEVTEDPLNFIYFGLWSLRTALERTPSKDGCWCGTVRVAARWIMRAGPKIWLLSEKGHDLPRGAGMGGDKVLSKNWWGFNRERWDFWRRRFAGFRATTADREMLDLLDDVLRDMHALQGNALGTTTPVSEAIVF</sequence>
<dbReference type="InterPro" id="IPR053204">
    <property type="entry name" value="Oxopyrrolidines_Biosynth-assoc"/>
</dbReference>
<name>A0AAJ0B746_9PEZI</name>
<protein>
    <submittedName>
        <fullName evidence="1">Uncharacterized protein</fullName>
    </submittedName>
</protein>
<dbReference type="Proteomes" id="UP001239445">
    <property type="component" value="Unassembled WGS sequence"/>
</dbReference>
<dbReference type="PANTHER" id="PTHR38797">
    <property type="entry name" value="NUCLEAR PORE COMPLEX PROTEIN NUP85-RELATED"/>
    <property type="match status" value="1"/>
</dbReference>
<dbReference type="Pfam" id="PF12311">
    <property type="entry name" value="DUF3632"/>
    <property type="match status" value="1"/>
</dbReference>
<reference evidence="1" key="1">
    <citation type="submission" date="2023-06" db="EMBL/GenBank/DDBJ databases">
        <title>Genome-scale phylogeny and comparative genomics of the fungal order Sordariales.</title>
        <authorList>
            <consortium name="Lawrence Berkeley National Laboratory"/>
            <person name="Hensen N."/>
            <person name="Bonometti L."/>
            <person name="Westerberg I."/>
            <person name="Brannstrom I.O."/>
            <person name="Guillou S."/>
            <person name="Cros-Aarteil S."/>
            <person name="Calhoun S."/>
            <person name="Haridas S."/>
            <person name="Kuo A."/>
            <person name="Mondo S."/>
            <person name="Pangilinan J."/>
            <person name="Riley R."/>
            <person name="Labutti K."/>
            <person name="Andreopoulos B."/>
            <person name="Lipzen A."/>
            <person name="Chen C."/>
            <person name="Yanf M."/>
            <person name="Daum C."/>
            <person name="Ng V."/>
            <person name="Clum A."/>
            <person name="Steindorff A."/>
            <person name="Ohm R."/>
            <person name="Martin F."/>
            <person name="Silar P."/>
            <person name="Natvig D."/>
            <person name="Lalanne C."/>
            <person name="Gautier V."/>
            <person name="Ament-Velasquez S.L."/>
            <person name="Kruys A."/>
            <person name="Hutchinson M.I."/>
            <person name="Powell A.J."/>
            <person name="Barry K."/>
            <person name="Miller A.N."/>
            <person name="Grigoriev I.V."/>
            <person name="Debuchy R."/>
            <person name="Gladieux P."/>
            <person name="Thoren M.H."/>
            <person name="Johannesson H."/>
        </authorList>
    </citation>
    <scope>NUCLEOTIDE SEQUENCE</scope>
    <source>
        <strain evidence="1">PSN4</strain>
    </source>
</reference>
<comment type="caution">
    <text evidence="1">The sequence shown here is derived from an EMBL/GenBank/DDBJ whole genome shotgun (WGS) entry which is preliminary data.</text>
</comment>
<evidence type="ECO:0000313" key="2">
    <source>
        <dbReference type="Proteomes" id="UP001239445"/>
    </source>
</evidence>
<dbReference type="AlphaFoldDB" id="A0AAJ0B746"/>
<keyword evidence="2" id="KW-1185">Reference proteome</keyword>
<proteinExistence type="predicted"/>
<accession>A0AAJ0B746</accession>
<dbReference type="InterPro" id="IPR022085">
    <property type="entry name" value="OpdG"/>
</dbReference>
<dbReference type="EMBL" id="MU839840">
    <property type="protein sequence ID" value="KAK1751954.1"/>
    <property type="molecule type" value="Genomic_DNA"/>
</dbReference>
<evidence type="ECO:0000313" key="1">
    <source>
        <dbReference type="EMBL" id="KAK1751954.1"/>
    </source>
</evidence>